<organism evidence="3 4">
    <name type="scientific">Hyphomonas jannaschiana VP2</name>
    <dbReference type="NCBI Taxonomy" id="1280952"/>
    <lineage>
        <taxon>Bacteria</taxon>
        <taxon>Pseudomonadati</taxon>
        <taxon>Pseudomonadota</taxon>
        <taxon>Alphaproteobacteria</taxon>
        <taxon>Hyphomonadales</taxon>
        <taxon>Hyphomonadaceae</taxon>
        <taxon>Hyphomonas</taxon>
    </lineage>
</organism>
<sequence>MKPLLFTASAIALMMGTAACTEATSHAETTPPVATETAAATPDQIKDERAADLEEMTRADIEPAARDTYTMAPDELFASSLIGSAVLNPVGEEIATVADVWIGEAGDTPKLIVREGGVAGVGGTLHAVGFDNALIENVTDGEEPDVRVTYSEASLEGLPEFEQNGIDDYRLASEAMGTTASLAFGDTLARVNDFIMKADGTPEYVVISDGLAATTKFVVDADTLTIEQGDGDGSLLIDVDADAFAHAKVLPADQ</sequence>
<feature type="chain" id="PRO_5001577298" description="PRC-barrel domain-containing protein" evidence="1">
    <location>
        <begin position="28"/>
        <end position="254"/>
    </location>
</feature>
<feature type="domain" description="PRC-barrel" evidence="2">
    <location>
        <begin position="73"/>
        <end position="135"/>
    </location>
</feature>
<gene>
    <name evidence="3" type="ORF">HJA_07477</name>
</gene>
<evidence type="ECO:0000313" key="4">
    <source>
        <dbReference type="Proteomes" id="UP000024816"/>
    </source>
</evidence>
<dbReference type="InterPro" id="IPR011033">
    <property type="entry name" value="PRC_barrel-like_sf"/>
</dbReference>
<evidence type="ECO:0000259" key="2">
    <source>
        <dbReference type="Pfam" id="PF05239"/>
    </source>
</evidence>
<proteinExistence type="predicted"/>
<dbReference type="Pfam" id="PF05239">
    <property type="entry name" value="PRC"/>
    <property type="match status" value="1"/>
</dbReference>
<dbReference type="InterPro" id="IPR027275">
    <property type="entry name" value="PRC-brl_dom"/>
</dbReference>
<comment type="caution">
    <text evidence="3">The sequence shown here is derived from an EMBL/GenBank/DDBJ whole genome shotgun (WGS) entry which is preliminary data.</text>
</comment>
<dbReference type="EMBL" id="ARYJ01000004">
    <property type="protein sequence ID" value="KCZ89119.1"/>
    <property type="molecule type" value="Genomic_DNA"/>
</dbReference>
<reference evidence="3 4" key="1">
    <citation type="journal article" date="2014" name="Antonie Van Leeuwenhoek">
        <title>Hyphomonas beringensis sp. nov. and Hyphomonas chukchiensis sp. nov., isolated from surface seawater of the Bering Sea and Chukchi Sea.</title>
        <authorList>
            <person name="Li C."/>
            <person name="Lai Q."/>
            <person name="Li G."/>
            <person name="Dong C."/>
            <person name="Wang J."/>
            <person name="Liao Y."/>
            <person name="Shao Z."/>
        </authorList>
    </citation>
    <scope>NUCLEOTIDE SEQUENCE [LARGE SCALE GENOMIC DNA]</scope>
    <source>
        <strain evidence="3 4">VP2</strain>
    </source>
</reference>
<dbReference type="PATRIC" id="fig|1280952.3.peg.1483"/>
<dbReference type="PROSITE" id="PS51257">
    <property type="entry name" value="PROKAR_LIPOPROTEIN"/>
    <property type="match status" value="1"/>
</dbReference>
<dbReference type="SUPFAM" id="SSF50346">
    <property type="entry name" value="PRC-barrel domain"/>
    <property type="match status" value="1"/>
</dbReference>
<keyword evidence="4" id="KW-1185">Reference proteome</keyword>
<dbReference type="Gene3D" id="2.30.30.240">
    <property type="entry name" value="PRC-barrel domain"/>
    <property type="match status" value="2"/>
</dbReference>
<dbReference type="STRING" id="1280952.HJA_07477"/>
<dbReference type="Proteomes" id="UP000024816">
    <property type="component" value="Unassembled WGS sequence"/>
</dbReference>
<keyword evidence="1" id="KW-0732">Signal</keyword>
<evidence type="ECO:0000313" key="3">
    <source>
        <dbReference type="EMBL" id="KCZ89119.1"/>
    </source>
</evidence>
<dbReference type="eggNOG" id="COG1873">
    <property type="taxonomic scope" value="Bacteria"/>
</dbReference>
<evidence type="ECO:0000256" key="1">
    <source>
        <dbReference type="SAM" id="SignalP"/>
    </source>
</evidence>
<dbReference type="RefSeq" id="WP_035580303.1">
    <property type="nucleotide sequence ID" value="NZ_ARYJ01000004.1"/>
</dbReference>
<accession>A0A059FER4</accession>
<feature type="signal peptide" evidence="1">
    <location>
        <begin position="1"/>
        <end position="27"/>
    </location>
</feature>
<dbReference type="AlphaFoldDB" id="A0A059FER4"/>
<dbReference type="OrthoDB" id="8481750at2"/>
<name>A0A059FER4_9PROT</name>
<protein>
    <recommendedName>
        <fullName evidence="2">PRC-barrel domain-containing protein</fullName>
    </recommendedName>
</protein>